<accession>A0ACB9MGM1</accession>
<sequence>MEVPPSTTQSPTPKVTSRKRKTEIKKIENKQARNVCFSKRRQGLFKIAHKYHRISKSDVAVLVVSSSGKSYVDGSPSFDPIVQKFLHTQSNFPDSESTTTITGSSVSDCASASNAVIGEGFADSLREWVEFMKVEECGSLEELKVMKKTLEEIKEKLVQGFVDSLVMGGV</sequence>
<proteinExistence type="predicted"/>
<comment type="caution">
    <text evidence="1">The sequence shown here is derived from an EMBL/GenBank/DDBJ whole genome shotgun (WGS) entry which is preliminary data.</text>
</comment>
<name>A0ACB9MGM1_BAUVA</name>
<dbReference type="EMBL" id="CM039434">
    <property type="protein sequence ID" value="KAI4323292.1"/>
    <property type="molecule type" value="Genomic_DNA"/>
</dbReference>
<gene>
    <name evidence="1" type="ORF">L6164_022910</name>
</gene>
<reference evidence="1 2" key="1">
    <citation type="journal article" date="2022" name="DNA Res.">
        <title>Chromosomal-level genome assembly of the orchid tree Bauhinia variegata (Leguminosae; Cercidoideae) supports the allotetraploid origin hypothesis of Bauhinia.</title>
        <authorList>
            <person name="Zhong Y."/>
            <person name="Chen Y."/>
            <person name="Zheng D."/>
            <person name="Pang J."/>
            <person name="Liu Y."/>
            <person name="Luo S."/>
            <person name="Meng S."/>
            <person name="Qian L."/>
            <person name="Wei D."/>
            <person name="Dai S."/>
            <person name="Zhou R."/>
        </authorList>
    </citation>
    <scope>NUCLEOTIDE SEQUENCE [LARGE SCALE GENOMIC DNA]</scope>
    <source>
        <strain evidence="1">BV-YZ2020</strain>
    </source>
</reference>
<keyword evidence="2" id="KW-1185">Reference proteome</keyword>
<organism evidence="1 2">
    <name type="scientific">Bauhinia variegata</name>
    <name type="common">Purple orchid tree</name>
    <name type="synonym">Phanera variegata</name>
    <dbReference type="NCBI Taxonomy" id="167791"/>
    <lineage>
        <taxon>Eukaryota</taxon>
        <taxon>Viridiplantae</taxon>
        <taxon>Streptophyta</taxon>
        <taxon>Embryophyta</taxon>
        <taxon>Tracheophyta</taxon>
        <taxon>Spermatophyta</taxon>
        <taxon>Magnoliopsida</taxon>
        <taxon>eudicotyledons</taxon>
        <taxon>Gunneridae</taxon>
        <taxon>Pentapetalae</taxon>
        <taxon>rosids</taxon>
        <taxon>fabids</taxon>
        <taxon>Fabales</taxon>
        <taxon>Fabaceae</taxon>
        <taxon>Cercidoideae</taxon>
        <taxon>Cercideae</taxon>
        <taxon>Bauhiniinae</taxon>
        <taxon>Bauhinia</taxon>
    </lineage>
</organism>
<evidence type="ECO:0000313" key="2">
    <source>
        <dbReference type="Proteomes" id="UP000828941"/>
    </source>
</evidence>
<protein>
    <submittedName>
        <fullName evidence="1">Uncharacterized protein</fullName>
    </submittedName>
</protein>
<evidence type="ECO:0000313" key="1">
    <source>
        <dbReference type="EMBL" id="KAI4323292.1"/>
    </source>
</evidence>
<dbReference type="Proteomes" id="UP000828941">
    <property type="component" value="Chromosome 9"/>
</dbReference>